<dbReference type="Gene3D" id="3.30.160.670">
    <property type="match status" value="1"/>
</dbReference>
<proteinExistence type="predicted"/>
<reference evidence="2 3" key="1">
    <citation type="submission" date="2023-03" db="EMBL/GenBank/DDBJ databases">
        <title>Muricauda XX sp. nov. and Muricauda XXX sp. nov., two novel species isolated from Okinawa Trough.</title>
        <authorList>
            <person name="Cao W."/>
            <person name="Deng X."/>
        </authorList>
    </citation>
    <scope>NUCLEOTIDE SEQUENCE [LARGE SCALE GENOMIC DNA]</scope>
    <source>
        <strain evidence="2 3">334s03</strain>
    </source>
</reference>
<dbReference type="Pfam" id="PF13590">
    <property type="entry name" value="DUF4136"/>
    <property type="match status" value="1"/>
</dbReference>
<evidence type="ECO:0000313" key="3">
    <source>
        <dbReference type="Proteomes" id="UP001221366"/>
    </source>
</evidence>
<evidence type="ECO:0000259" key="1">
    <source>
        <dbReference type="Pfam" id="PF13590"/>
    </source>
</evidence>
<keyword evidence="3" id="KW-1185">Reference proteome</keyword>
<gene>
    <name evidence="2" type="ORF">PY092_16945</name>
</gene>
<dbReference type="Proteomes" id="UP001221366">
    <property type="component" value="Unassembled WGS sequence"/>
</dbReference>
<dbReference type="InterPro" id="IPR025411">
    <property type="entry name" value="DUF4136"/>
</dbReference>
<feature type="domain" description="DUF4136" evidence="1">
    <location>
        <begin position="22"/>
        <end position="172"/>
    </location>
</feature>
<sequence length="175" mass="19239">MRYFPSLLLFCIVVTSCSSVKVNCDYDKAVDFSSYTTYNYYADMQSGLSQLEERRLLRALDSTLKARGYRLAEEPELFINIVSDEYRGAPNSNVGLGIGGTGRNVGGGISVGLPLGGSSLQRSIQFDLVDAQRDALVWQAVAESGLRENASPSVREEKLKAVVKKVFSKFPPKIK</sequence>
<organism evidence="2 3">
    <name type="scientific">Flagellimonas yonaguniensis</name>
    <dbReference type="NCBI Taxonomy" id="3031325"/>
    <lineage>
        <taxon>Bacteria</taxon>
        <taxon>Pseudomonadati</taxon>
        <taxon>Bacteroidota</taxon>
        <taxon>Flavobacteriia</taxon>
        <taxon>Flavobacteriales</taxon>
        <taxon>Flavobacteriaceae</taxon>
        <taxon>Flagellimonas</taxon>
    </lineage>
</organism>
<name>A0ABT5Y3E3_9FLAO</name>
<comment type="caution">
    <text evidence="2">The sequence shown here is derived from an EMBL/GenBank/DDBJ whole genome shotgun (WGS) entry which is preliminary data.</text>
</comment>
<evidence type="ECO:0000313" key="2">
    <source>
        <dbReference type="EMBL" id="MDF0717854.1"/>
    </source>
</evidence>
<dbReference type="EMBL" id="JARFVB010000015">
    <property type="protein sequence ID" value="MDF0717854.1"/>
    <property type="molecule type" value="Genomic_DNA"/>
</dbReference>
<dbReference type="PROSITE" id="PS51257">
    <property type="entry name" value="PROKAR_LIPOPROTEIN"/>
    <property type="match status" value="1"/>
</dbReference>
<accession>A0ABT5Y3E3</accession>
<protein>
    <submittedName>
        <fullName evidence="2">DUF4136 domain-containing protein</fullName>
    </submittedName>
</protein>
<dbReference type="RefSeq" id="WP_275616982.1">
    <property type="nucleotide sequence ID" value="NZ_JARFVB010000015.1"/>
</dbReference>